<dbReference type="PANTHER" id="PTHR10339">
    <property type="entry name" value="ADP-RIBOSYLTRANSFERASE"/>
    <property type="match status" value="1"/>
</dbReference>
<protein>
    <recommendedName>
        <fullName evidence="7">NAD(P)(+)--arginine ADP-ribosyltransferase</fullName>
        <ecNumber evidence="7">2.4.2.31</ecNumber>
    </recommendedName>
    <alternativeName>
        <fullName evidence="7">Mono(ADP-ribosyl)transferase</fullName>
    </alternativeName>
</protein>
<keyword evidence="8" id="KW-0472">Membrane</keyword>
<dbReference type="PRINTS" id="PR00970">
    <property type="entry name" value="RIBTRNSFRASE"/>
</dbReference>
<keyword evidence="2 7" id="KW-0328">Glycosyltransferase</keyword>
<dbReference type="AlphaFoldDB" id="A0A3Q2DYJ7"/>
<sequence length="289" mass="33920">MWAHRPDLNPGLIIYIFVFFVDYLFPLDMARNSVDDMYSNCAKIMEKKVKDMFFKKEMEDKLFKPAWEAAEECANQNLKKREEGDKALTKDLMQAMCTYTNENPNLYKIFNEEVRTKREAYGSSFRFHSLYFWLTRAIQILNKQKKCKTTFRRTTEKFTGNVKPTIRFGAFTSTSFESNLTSFGRETCFKIKTCYGAYLKTYSVFQHEQEVLIPPYEKFKIISNNKKRELQDCEVVYVLKSAGVQSNLDCQINSTLLSVLFQPLDGQSLLIFPIKYPMSYLKGILKLRL</sequence>
<accession>A0A3Q2DYJ7</accession>
<keyword evidence="8" id="KW-0812">Transmembrane</keyword>
<proteinExistence type="inferred from homology"/>
<keyword evidence="4" id="KW-0548">Nucleotidyltransferase</keyword>
<dbReference type="GO" id="GO:0016779">
    <property type="term" value="F:nucleotidyltransferase activity"/>
    <property type="evidence" value="ECO:0007669"/>
    <property type="project" value="UniProtKB-KW"/>
</dbReference>
<evidence type="ECO:0000256" key="6">
    <source>
        <dbReference type="ARBA" id="ARBA00047597"/>
    </source>
</evidence>
<dbReference type="Gene3D" id="3.90.176.10">
    <property type="entry name" value="Toxin ADP-ribosyltransferase, Chain A, domain 1"/>
    <property type="match status" value="1"/>
</dbReference>
<keyword evidence="5 7" id="KW-0521">NADP</keyword>
<organism evidence="9 10">
    <name type="scientific">Cyprinodon variegatus</name>
    <name type="common">Sheepshead minnow</name>
    <dbReference type="NCBI Taxonomy" id="28743"/>
    <lineage>
        <taxon>Eukaryota</taxon>
        <taxon>Metazoa</taxon>
        <taxon>Chordata</taxon>
        <taxon>Craniata</taxon>
        <taxon>Vertebrata</taxon>
        <taxon>Euteleostomi</taxon>
        <taxon>Actinopterygii</taxon>
        <taxon>Neopterygii</taxon>
        <taxon>Teleostei</taxon>
        <taxon>Neoteleostei</taxon>
        <taxon>Acanthomorphata</taxon>
        <taxon>Ovalentaria</taxon>
        <taxon>Atherinomorphae</taxon>
        <taxon>Cyprinodontiformes</taxon>
        <taxon>Cyprinodontidae</taxon>
        <taxon>Cyprinodon</taxon>
    </lineage>
</organism>
<dbReference type="EC" id="2.4.2.31" evidence="7"/>
<evidence type="ECO:0000256" key="2">
    <source>
        <dbReference type="ARBA" id="ARBA00022676"/>
    </source>
</evidence>
<dbReference type="SUPFAM" id="SSF56399">
    <property type="entry name" value="ADP-ribosylation"/>
    <property type="match status" value="1"/>
</dbReference>
<dbReference type="Ensembl" id="ENSCVAT00000005204.1">
    <property type="protein sequence ID" value="ENSCVAP00000024039.1"/>
    <property type="gene ID" value="ENSCVAG00000007857.1"/>
</dbReference>
<dbReference type="OMA" id="FETFQVV"/>
<name>A0A3Q2DYJ7_CYPVA</name>
<evidence type="ECO:0000313" key="9">
    <source>
        <dbReference type="Ensembl" id="ENSCVAP00000024039.1"/>
    </source>
</evidence>
<evidence type="ECO:0000256" key="8">
    <source>
        <dbReference type="SAM" id="Phobius"/>
    </source>
</evidence>
<evidence type="ECO:0000313" key="10">
    <source>
        <dbReference type="Proteomes" id="UP000265020"/>
    </source>
</evidence>
<evidence type="ECO:0000256" key="7">
    <source>
        <dbReference type="RuleBase" id="RU361228"/>
    </source>
</evidence>
<keyword evidence="3 7" id="KW-0808">Transferase</keyword>
<dbReference type="GeneTree" id="ENSGT01030000234601"/>
<evidence type="ECO:0000256" key="4">
    <source>
        <dbReference type="ARBA" id="ARBA00022695"/>
    </source>
</evidence>
<dbReference type="InterPro" id="IPR050999">
    <property type="entry name" value="ADP-ribosyltransferase_ARG"/>
</dbReference>
<reference evidence="9" key="2">
    <citation type="submission" date="2025-09" db="UniProtKB">
        <authorList>
            <consortium name="Ensembl"/>
        </authorList>
    </citation>
    <scope>IDENTIFICATION</scope>
</reference>
<dbReference type="Pfam" id="PF01129">
    <property type="entry name" value="ART"/>
    <property type="match status" value="1"/>
</dbReference>
<evidence type="ECO:0000256" key="3">
    <source>
        <dbReference type="ARBA" id="ARBA00022679"/>
    </source>
</evidence>
<evidence type="ECO:0000256" key="5">
    <source>
        <dbReference type="ARBA" id="ARBA00022857"/>
    </source>
</evidence>
<dbReference type="PANTHER" id="PTHR10339:SF29">
    <property type="entry name" value="NAD(P)(+)--ARGININE ADP-RIBOSYLTRANSFERASE"/>
    <property type="match status" value="1"/>
</dbReference>
<comment type="catalytic activity">
    <reaction evidence="6 7">
        <text>L-arginyl-[protein] + NAD(+) = N(omega)-(ADP-D-ribosyl)-L-arginyl-[protein] + nicotinamide + H(+)</text>
        <dbReference type="Rhea" id="RHEA:19149"/>
        <dbReference type="Rhea" id="RHEA-COMP:10532"/>
        <dbReference type="Rhea" id="RHEA-COMP:15087"/>
        <dbReference type="ChEBI" id="CHEBI:15378"/>
        <dbReference type="ChEBI" id="CHEBI:17154"/>
        <dbReference type="ChEBI" id="CHEBI:29965"/>
        <dbReference type="ChEBI" id="CHEBI:57540"/>
        <dbReference type="ChEBI" id="CHEBI:142554"/>
        <dbReference type="EC" id="2.4.2.31"/>
    </reaction>
</comment>
<dbReference type="InterPro" id="IPR000768">
    <property type="entry name" value="ART"/>
</dbReference>
<feature type="transmembrane region" description="Helical" evidence="8">
    <location>
        <begin position="12"/>
        <end position="30"/>
    </location>
</feature>
<dbReference type="Proteomes" id="UP000265020">
    <property type="component" value="Unassembled WGS sequence"/>
</dbReference>
<reference evidence="9" key="1">
    <citation type="submission" date="2025-08" db="UniProtKB">
        <authorList>
            <consortium name="Ensembl"/>
        </authorList>
    </citation>
    <scope>IDENTIFICATION</scope>
</reference>
<keyword evidence="8" id="KW-1133">Transmembrane helix</keyword>
<comment type="similarity">
    <text evidence="1 7">Belongs to the Arg-specific ADP-ribosyltransferase family.</text>
</comment>
<dbReference type="GO" id="GO:0003950">
    <property type="term" value="F:NAD+ poly-ADP-ribosyltransferase activity"/>
    <property type="evidence" value="ECO:0007669"/>
    <property type="project" value="TreeGrafter"/>
</dbReference>
<keyword evidence="7" id="KW-0520">NAD</keyword>
<keyword evidence="10" id="KW-1185">Reference proteome</keyword>
<dbReference type="FunFam" id="3.90.176.10:FF:000003">
    <property type="entry name" value="NAD(P)(+)--arginine ADP-ribosyltransferase"/>
    <property type="match status" value="1"/>
</dbReference>
<dbReference type="PROSITE" id="PS51996">
    <property type="entry name" value="TR_MART"/>
    <property type="match status" value="1"/>
</dbReference>
<dbReference type="GO" id="GO:0106274">
    <property type="term" value="F:NAD+-protein-arginine ADP-ribosyltransferase activity"/>
    <property type="evidence" value="ECO:0007669"/>
    <property type="project" value="UniProtKB-EC"/>
</dbReference>
<evidence type="ECO:0000256" key="1">
    <source>
        <dbReference type="ARBA" id="ARBA00009558"/>
    </source>
</evidence>